<dbReference type="EMBL" id="DYWO01000474">
    <property type="protein sequence ID" value="HJF51253.1"/>
    <property type="molecule type" value="Genomic_DNA"/>
</dbReference>
<dbReference type="Gene3D" id="3.40.50.1390">
    <property type="entry name" value="Resolvase, N-terminal catalytic domain"/>
    <property type="match status" value="1"/>
</dbReference>
<accession>A0A921GU86</accession>
<sequence>MVEKGRRERAALYLRQSTFREESISLELQETAGREYAARHGYEVVDVQSDPGLSGRTFNRPGVAAVMDAVESSVADVVILWKWSRLSRNRLDWYLAADRAQQAGGRIESATEPIDTSTSIGRLARGMMIEIAAFESERAGDQWKETQARRVRNGLPHDGKPRFGYVYDPEQKMFFPDPVTGPVFAGLYRRFIAGETMYSLCVWLNAQGIPTATGSNVWTAGNLRQIMDRQFAVGRVYHQGAWHPGAHEPLITEAEYAAYKQARKTRAAAPRREASDYLLAGLVRCGVCGRALTGAAARGRWFYYRCFASRFTGGHSHAQVPTRVVEDAVYDKLVATAADIETTAIPETQPVAVDTAALKRTIQQHKTSLGRLTVQLAEDVISADAYAAAAPAIEQKLTAARDALQAATAEHAIPPMHDAVVSLVKDWHILPTTHRRALLARAVESVSVDFNDERRVDVVMRGRPTP</sequence>
<dbReference type="PANTHER" id="PTHR30461">
    <property type="entry name" value="DNA-INVERTASE FROM LAMBDOID PROPHAGE"/>
    <property type="match status" value="1"/>
</dbReference>
<dbReference type="CDD" id="cd00338">
    <property type="entry name" value="Ser_Recombinase"/>
    <property type="match status" value="1"/>
</dbReference>
<dbReference type="InterPro" id="IPR050639">
    <property type="entry name" value="SSR_resolvase"/>
</dbReference>
<dbReference type="Gene3D" id="3.90.1750.20">
    <property type="entry name" value="Putative Large Serine Recombinase, Chain B, Domain 2"/>
    <property type="match status" value="1"/>
</dbReference>
<dbReference type="InterPro" id="IPR036162">
    <property type="entry name" value="Resolvase-like_N_sf"/>
</dbReference>
<reference evidence="3" key="1">
    <citation type="journal article" date="2021" name="PeerJ">
        <title>Extensive microbial diversity within the chicken gut microbiome revealed by metagenomics and culture.</title>
        <authorList>
            <person name="Gilroy R."/>
            <person name="Ravi A."/>
            <person name="Getino M."/>
            <person name="Pursley I."/>
            <person name="Horton D.L."/>
            <person name="Alikhan N.F."/>
            <person name="Baker D."/>
            <person name="Gharbi K."/>
            <person name="Hall N."/>
            <person name="Watson M."/>
            <person name="Adriaenssens E.M."/>
            <person name="Foster-Nyarko E."/>
            <person name="Jarju S."/>
            <person name="Secka A."/>
            <person name="Antonio M."/>
            <person name="Oren A."/>
            <person name="Chaudhuri R.R."/>
            <person name="La Ragione R."/>
            <person name="Hildebrand F."/>
            <person name="Pallen M.J."/>
        </authorList>
    </citation>
    <scope>NUCLEOTIDE SEQUENCE</scope>
    <source>
        <strain evidence="3">1647</strain>
    </source>
</reference>
<feature type="domain" description="Resolvase/invertase-type recombinase catalytic" evidence="1">
    <location>
        <begin position="9"/>
        <end position="154"/>
    </location>
</feature>
<dbReference type="GO" id="GO:0000150">
    <property type="term" value="F:DNA strand exchange activity"/>
    <property type="evidence" value="ECO:0007669"/>
    <property type="project" value="InterPro"/>
</dbReference>
<dbReference type="GO" id="GO:0003677">
    <property type="term" value="F:DNA binding"/>
    <property type="evidence" value="ECO:0007669"/>
    <property type="project" value="InterPro"/>
</dbReference>
<proteinExistence type="predicted"/>
<dbReference type="Pfam" id="PF07508">
    <property type="entry name" value="Recombinase"/>
    <property type="match status" value="1"/>
</dbReference>
<gene>
    <name evidence="3" type="ORF">K8W24_15935</name>
</gene>
<dbReference type="InterPro" id="IPR025827">
    <property type="entry name" value="Zn_ribbon_recom_dom"/>
</dbReference>
<dbReference type="PROSITE" id="PS51736">
    <property type="entry name" value="RECOMBINASES_3"/>
    <property type="match status" value="1"/>
</dbReference>
<name>A0A921GU86_9MICO</name>
<evidence type="ECO:0000313" key="4">
    <source>
        <dbReference type="Proteomes" id="UP000775129"/>
    </source>
</evidence>
<dbReference type="InterPro" id="IPR038109">
    <property type="entry name" value="DNA_bind_recomb_sf"/>
</dbReference>
<dbReference type="SMART" id="SM00857">
    <property type="entry name" value="Resolvase"/>
    <property type="match status" value="1"/>
</dbReference>
<evidence type="ECO:0000313" key="3">
    <source>
        <dbReference type="EMBL" id="HJF51253.1"/>
    </source>
</evidence>
<dbReference type="PROSITE" id="PS51737">
    <property type="entry name" value="RECOMBINASE_DNA_BIND"/>
    <property type="match status" value="1"/>
</dbReference>
<evidence type="ECO:0000259" key="2">
    <source>
        <dbReference type="PROSITE" id="PS51737"/>
    </source>
</evidence>
<organism evidence="3 4">
    <name type="scientific">Brachybacterium paraconglomeratum</name>
    <dbReference type="NCBI Taxonomy" id="173362"/>
    <lineage>
        <taxon>Bacteria</taxon>
        <taxon>Bacillati</taxon>
        <taxon>Actinomycetota</taxon>
        <taxon>Actinomycetes</taxon>
        <taxon>Micrococcales</taxon>
        <taxon>Dermabacteraceae</taxon>
        <taxon>Brachybacterium</taxon>
    </lineage>
</organism>
<comment type="caution">
    <text evidence="3">The sequence shown here is derived from an EMBL/GenBank/DDBJ whole genome shotgun (WGS) entry which is preliminary data.</text>
</comment>
<dbReference type="Pfam" id="PF13408">
    <property type="entry name" value="Zn_ribbon_recom"/>
    <property type="match status" value="1"/>
</dbReference>
<dbReference type="PANTHER" id="PTHR30461:SF23">
    <property type="entry name" value="DNA RECOMBINASE-RELATED"/>
    <property type="match status" value="1"/>
</dbReference>
<dbReference type="SUPFAM" id="SSF53041">
    <property type="entry name" value="Resolvase-like"/>
    <property type="match status" value="1"/>
</dbReference>
<dbReference type="AlphaFoldDB" id="A0A921GU86"/>
<protein>
    <submittedName>
        <fullName evidence="3">Recombinase family protein</fullName>
    </submittedName>
</protein>
<reference evidence="3" key="2">
    <citation type="submission" date="2021-09" db="EMBL/GenBank/DDBJ databases">
        <authorList>
            <person name="Gilroy R."/>
        </authorList>
    </citation>
    <scope>NUCLEOTIDE SEQUENCE</scope>
    <source>
        <strain evidence="3">1647</strain>
    </source>
</reference>
<feature type="domain" description="Recombinase" evidence="2">
    <location>
        <begin position="162"/>
        <end position="269"/>
    </location>
</feature>
<evidence type="ECO:0000259" key="1">
    <source>
        <dbReference type="PROSITE" id="PS51736"/>
    </source>
</evidence>
<dbReference type="InterPro" id="IPR011109">
    <property type="entry name" value="DNA_bind_recombinase_dom"/>
</dbReference>
<dbReference type="Pfam" id="PF00239">
    <property type="entry name" value="Resolvase"/>
    <property type="match status" value="1"/>
</dbReference>
<dbReference type="Proteomes" id="UP000775129">
    <property type="component" value="Unassembled WGS sequence"/>
</dbReference>
<dbReference type="InterPro" id="IPR006119">
    <property type="entry name" value="Resolv_N"/>
</dbReference>